<proteinExistence type="predicted"/>
<dbReference type="AlphaFoldDB" id="A0AA89AKK0"/>
<dbReference type="InterPro" id="IPR027417">
    <property type="entry name" value="P-loop_NTPase"/>
</dbReference>
<sequence>MHRVASRLQDINKKLKSILERRQRYLVNPSQVTISNDNQRRWLLDGYPGRSVISVVGIGGGGKSTLAPRVYKNQISKEHFECYAWIVVSQKYVVEDILRRMIEEFYGSKNENVPVDLSSMRYKELLKVLVDYSSNEPCDAWDLFCLKAFSSNSCPEELQHTANELVRKCGGLPLALLALDAVMYAKKTSSEWIDFSSGLNQELRNSPGLEFAISLSKAEKFNVVYKGEGSDEEVSKAPRLSIQTTSKEIISITGLAKVRSLFMFSANLIPPSSAITLPTGLRLIRVLYLENVPIEKLSDEVGDLFNLSNLNLKGTKLKEQPKSIGRLSNLENLDIRDTKIDVVPDGIGKLQSLLAYHHNPNVDNFCFIIGIEFPSSICKLKSLKVFDCVTAEANFLKQLRYMTQLISFGITNVRKDDGKDLCISLQSLCLLHNLFVLVTDDEEYRGMDSPSFAPSGLETLLIEDLLPHIQALANLGELALINAYAGSKSCFSTGFNKLGHLYFRCLSQLDEIIIEKGVRPADEKSNKMSAEDLLELIREHPLPDV</sequence>
<dbReference type="EMBL" id="JAVXUP010002125">
    <property type="protein sequence ID" value="KAK3005473.1"/>
    <property type="molecule type" value="Genomic_DNA"/>
</dbReference>
<feature type="domain" description="NB-ARC" evidence="3">
    <location>
        <begin position="48"/>
        <end position="112"/>
    </location>
</feature>
<evidence type="ECO:0008006" key="7">
    <source>
        <dbReference type="Google" id="ProtNLM"/>
    </source>
</evidence>
<protein>
    <recommendedName>
        <fullName evidence="7">NB-ARC domain-containing protein</fullName>
    </recommendedName>
</protein>
<feature type="domain" description="Disease resistance R13L4/SHOC-2-like LRR" evidence="4">
    <location>
        <begin position="257"/>
        <end position="463"/>
    </location>
</feature>
<dbReference type="Pfam" id="PF23598">
    <property type="entry name" value="LRR_14"/>
    <property type="match status" value="1"/>
</dbReference>
<evidence type="ECO:0000313" key="5">
    <source>
        <dbReference type="EMBL" id="KAK3005473.1"/>
    </source>
</evidence>
<dbReference type="GO" id="GO:0006952">
    <property type="term" value="P:defense response"/>
    <property type="evidence" value="ECO:0007669"/>
    <property type="project" value="UniProtKB-KW"/>
</dbReference>
<dbReference type="Gene3D" id="3.80.10.10">
    <property type="entry name" value="Ribonuclease Inhibitor"/>
    <property type="match status" value="1"/>
</dbReference>
<dbReference type="InterPro" id="IPR002182">
    <property type="entry name" value="NB-ARC"/>
</dbReference>
<keyword evidence="6" id="KW-1185">Reference proteome</keyword>
<dbReference type="Gene3D" id="3.40.50.300">
    <property type="entry name" value="P-loop containing nucleotide triphosphate hydrolases"/>
    <property type="match status" value="1"/>
</dbReference>
<dbReference type="Pfam" id="PF00931">
    <property type="entry name" value="NB-ARC"/>
    <property type="match status" value="1"/>
</dbReference>
<dbReference type="InterPro" id="IPR055414">
    <property type="entry name" value="LRR_R13L4/SHOC2-like"/>
</dbReference>
<evidence type="ECO:0000259" key="4">
    <source>
        <dbReference type="Pfam" id="PF23598"/>
    </source>
</evidence>
<dbReference type="SUPFAM" id="SSF52540">
    <property type="entry name" value="P-loop containing nucleoside triphosphate hydrolases"/>
    <property type="match status" value="1"/>
</dbReference>
<dbReference type="InterPro" id="IPR032675">
    <property type="entry name" value="LRR_dom_sf"/>
</dbReference>
<comment type="caution">
    <text evidence="5">The sequence shown here is derived from an EMBL/GenBank/DDBJ whole genome shotgun (WGS) entry which is preliminary data.</text>
</comment>
<accession>A0AA89AKK0</accession>
<gene>
    <name evidence="5" type="ORF">RJ639_016339</name>
</gene>
<organism evidence="5 6">
    <name type="scientific">Escallonia herrerae</name>
    <dbReference type="NCBI Taxonomy" id="1293975"/>
    <lineage>
        <taxon>Eukaryota</taxon>
        <taxon>Viridiplantae</taxon>
        <taxon>Streptophyta</taxon>
        <taxon>Embryophyta</taxon>
        <taxon>Tracheophyta</taxon>
        <taxon>Spermatophyta</taxon>
        <taxon>Magnoliopsida</taxon>
        <taxon>eudicotyledons</taxon>
        <taxon>Gunneridae</taxon>
        <taxon>Pentapetalae</taxon>
        <taxon>asterids</taxon>
        <taxon>campanulids</taxon>
        <taxon>Escalloniales</taxon>
        <taxon>Escalloniaceae</taxon>
        <taxon>Escallonia</taxon>
    </lineage>
</organism>
<dbReference type="SUPFAM" id="SSF52058">
    <property type="entry name" value="L domain-like"/>
    <property type="match status" value="1"/>
</dbReference>
<dbReference type="GO" id="GO:0043531">
    <property type="term" value="F:ADP binding"/>
    <property type="evidence" value="ECO:0007669"/>
    <property type="project" value="InterPro"/>
</dbReference>
<evidence type="ECO:0000256" key="2">
    <source>
        <dbReference type="ARBA" id="ARBA00022821"/>
    </source>
</evidence>
<keyword evidence="1" id="KW-0677">Repeat</keyword>
<evidence type="ECO:0000313" key="6">
    <source>
        <dbReference type="Proteomes" id="UP001188597"/>
    </source>
</evidence>
<dbReference type="PANTHER" id="PTHR36766:SF53">
    <property type="entry name" value="DISEASE RESISTANCE PROTEIN RPP13-LIKE"/>
    <property type="match status" value="1"/>
</dbReference>
<evidence type="ECO:0000256" key="1">
    <source>
        <dbReference type="ARBA" id="ARBA00022737"/>
    </source>
</evidence>
<dbReference type="PANTHER" id="PTHR36766">
    <property type="entry name" value="PLANT BROAD-SPECTRUM MILDEW RESISTANCE PROTEIN RPW8"/>
    <property type="match status" value="1"/>
</dbReference>
<keyword evidence="2" id="KW-0611">Plant defense</keyword>
<dbReference type="Proteomes" id="UP001188597">
    <property type="component" value="Unassembled WGS sequence"/>
</dbReference>
<reference evidence="5" key="1">
    <citation type="submission" date="2022-12" db="EMBL/GenBank/DDBJ databases">
        <title>Draft genome assemblies for two species of Escallonia (Escalloniales).</title>
        <authorList>
            <person name="Chanderbali A."/>
            <person name="Dervinis C."/>
            <person name="Anghel I."/>
            <person name="Soltis D."/>
            <person name="Soltis P."/>
            <person name="Zapata F."/>
        </authorList>
    </citation>
    <scope>NUCLEOTIDE SEQUENCE</scope>
    <source>
        <strain evidence="5">UCBG64.0493</strain>
        <tissue evidence="5">Leaf</tissue>
    </source>
</reference>
<name>A0AA89AKK0_9ASTE</name>
<evidence type="ECO:0000259" key="3">
    <source>
        <dbReference type="Pfam" id="PF00931"/>
    </source>
</evidence>